<dbReference type="RefSeq" id="WP_344990349.1">
    <property type="nucleotide sequence ID" value="NZ_BAABCD010000010.1"/>
</dbReference>
<comment type="caution">
    <text evidence="7">The sequence shown here is derived from an EMBL/GenBank/DDBJ whole genome shotgun (WGS) entry which is preliminary data.</text>
</comment>
<evidence type="ECO:0000259" key="6">
    <source>
        <dbReference type="Pfam" id="PF13193"/>
    </source>
</evidence>
<dbReference type="Gene3D" id="3.40.50.12780">
    <property type="entry name" value="N-terminal domain of ligase-like"/>
    <property type="match status" value="1"/>
</dbReference>
<dbReference type="InterPro" id="IPR025110">
    <property type="entry name" value="AMP-bd_C"/>
</dbReference>
<evidence type="ECO:0000313" key="8">
    <source>
        <dbReference type="Proteomes" id="UP001595836"/>
    </source>
</evidence>
<dbReference type="Gene3D" id="3.30.300.30">
    <property type="match status" value="1"/>
</dbReference>
<dbReference type="EMBL" id="JBHSHP010000003">
    <property type="protein sequence ID" value="MFC4753328.1"/>
    <property type="molecule type" value="Genomic_DNA"/>
</dbReference>
<dbReference type="GO" id="GO:0004467">
    <property type="term" value="F:long-chain fatty acid-CoA ligase activity"/>
    <property type="evidence" value="ECO:0007669"/>
    <property type="project" value="UniProtKB-EC"/>
</dbReference>
<protein>
    <submittedName>
        <fullName evidence="7">Long-chain-fatty-acid--CoA ligase</fullName>
        <ecNumber evidence="7">6.2.1.3</ecNumber>
    </submittedName>
</protein>
<organism evidence="7 8">
    <name type="scientific">Dietzia aurantiaca</name>
    <dbReference type="NCBI Taxonomy" id="983873"/>
    <lineage>
        <taxon>Bacteria</taxon>
        <taxon>Bacillati</taxon>
        <taxon>Actinomycetota</taxon>
        <taxon>Actinomycetes</taxon>
        <taxon>Mycobacteriales</taxon>
        <taxon>Dietziaceae</taxon>
        <taxon>Dietzia</taxon>
    </lineage>
</organism>
<keyword evidence="4" id="KW-0443">Lipid metabolism</keyword>
<evidence type="ECO:0000256" key="2">
    <source>
        <dbReference type="ARBA" id="ARBA00022598"/>
    </source>
</evidence>
<keyword evidence="8" id="KW-1185">Reference proteome</keyword>
<proteinExistence type="inferred from homology"/>
<dbReference type="EC" id="6.2.1.3" evidence="7"/>
<keyword evidence="3" id="KW-0276">Fatty acid metabolism</keyword>
<dbReference type="Pfam" id="PF00501">
    <property type="entry name" value="AMP-binding"/>
    <property type="match status" value="1"/>
</dbReference>
<dbReference type="PANTHER" id="PTHR43859:SF4">
    <property type="entry name" value="BUTANOATE--COA LIGASE AAE1-RELATED"/>
    <property type="match status" value="1"/>
</dbReference>
<dbReference type="NCBIfam" id="NF004837">
    <property type="entry name" value="PRK06187.1"/>
    <property type="match status" value="1"/>
</dbReference>
<feature type="domain" description="AMP-binding enzyme C-terminal" evidence="6">
    <location>
        <begin position="482"/>
        <end position="556"/>
    </location>
</feature>
<dbReference type="InterPro" id="IPR042099">
    <property type="entry name" value="ANL_N_sf"/>
</dbReference>
<dbReference type="Pfam" id="PF13193">
    <property type="entry name" value="AMP-binding_C"/>
    <property type="match status" value="1"/>
</dbReference>
<name>A0ABV9PPC8_9ACTN</name>
<dbReference type="SUPFAM" id="SSF56801">
    <property type="entry name" value="Acetyl-CoA synthetase-like"/>
    <property type="match status" value="1"/>
</dbReference>
<keyword evidence="2 7" id="KW-0436">Ligase</keyword>
<dbReference type="PANTHER" id="PTHR43859">
    <property type="entry name" value="ACYL-ACTIVATING ENZYME"/>
    <property type="match status" value="1"/>
</dbReference>
<sequence>MTARVLAGDIDINNEETTVNAQVLRGHPSTSGDDFQLNVTTLFRHTVRTHGEQEIVYRTADGGWDRYTFNDCMERVEAQATLLQEIGVTPGDVVGVLDWNSKRHFELYWAVPATGAALLQMNLRLSPPDLGYVVEHSGATVVLVDESLLSVAESIVDLAPNVRKWVVMSDRSGADVDTTLPAPIFLEDRLADVQPAFDWPMIDETSTYSACYTTGTTGRPKGVFYSHRSVYLHALTFANLMGMSNSDTAMVITPMFHGLSWGLPQAAVYVGAKVVIPGRYQAADTSVLVDAMIDEHVTVANGAPAIYQPMLDLIRGRDEKPDFSSLRMLSGATEPPLSLMRGLYEESGAEVIHGYGATETTALISVNRLKDSLARTLSEEEQWDLKRCQGLPLPGLDIRVVDEAGNELPHDGTSVGEIWVRGPGIATGYFGMDDAVAAGNFTDGYWRTGDIGKMLPNGYLKLTDRLKDVIKSGGEWISSIDMENAITAHPDVVEAAVVAVDDPKWQERPAALVVLRPGSLATPDDLLEELRGKFAEWQFPDAIHFVASLPRTSVGKLDKKRIRAQFGSD</sequence>
<evidence type="ECO:0000256" key="3">
    <source>
        <dbReference type="ARBA" id="ARBA00022832"/>
    </source>
</evidence>
<dbReference type="InterPro" id="IPR045851">
    <property type="entry name" value="AMP-bd_C_sf"/>
</dbReference>
<evidence type="ECO:0000256" key="1">
    <source>
        <dbReference type="ARBA" id="ARBA00006432"/>
    </source>
</evidence>
<accession>A0ABV9PPC8</accession>
<reference evidence="8" key="1">
    <citation type="journal article" date="2019" name="Int. J. Syst. Evol. Microbiol.">
        <title>The Global Catalogue of Microorganisms (GCM) 10K type strain sequencing project: providing services to taxonomists for standard genome sequencing and annotation.</title>
        <authorList>
            <consortium name="The Broad Institute Genomics Platform"/>
            <consortium name="The Broad Institute Genome Sequencing Center for Infectious Disease"/>
            <person name="Wu L."/>
            <person name="Ma J."/>
        </authorList>
    </citation>
    <scope>NUCLEOTIDE SEQUENCE [LARGE SCALE GENOMIC DNA]</scope>
    <source>
        <strain evidence="8">JCM 11882</strain>
    </source>
</reference>
<dbReference type="Proteomes" id="UP001595836">
    <property type="component" value="Unassembled WGS sequence"/>
</dbReference>
<feature type="domain" description="AMP-dependent synthetase/ligase" evidence="5">
    <location>
        <begin position="43"/>
        <end position="430"/>
    </location>
</feature>
<gene>
    <name evidence="7" type="ORF">ACFO7U_00870</name>
</gene>
<dbReference type="InterPro" id="IPR000873">
    <property type="entry name" value="AMP-dep_synth/lig_dom"/>
</dbReference>
<evidence type="ECO:0000313" key="7">
    <source>
        <dbReference type="EMBL" id="MFC4753328.1"/>
    </source>
</evidence>
<comment type="similarity">
    <text evidence="1">Belongs to the ATP-dependent AMP-binding enzyme family.</text>
</comment>
<evidence type="ECO:0000259" key="5">
    <source>
        <dbReference type="Pfam" id="PF00501"/>
    </source>
</evidence>
<evidence type="ECO:0000256" key="4">
    <source>
        <dbReference type="ARBA" id="ARBA00023098"/>
    </source>
</evidence>